<dbReference type="PANTHER" id="PTHR13225">
    <property type="entry name" value="MISEXPRESSION SUPPRESSOR OF RAS 6"/>
    <property type="match status" value="1"/>
</dbReference>
<name>A0A553P1D6_TIGCA</name>
<dbReference type="OMA" id="RIFWHLE"/>
<evidence type="ECO:0000313" key="2">
    <source>
        <dbReference type="EMBL" id="TRY71495.1"/>
    </source>
</evidence>
<comment type="caution">
    <text evidence="2">The sequence shown here is derived from an EMBL/GenBank/DDBJ whole genome shotgun (WGS) entry which is preliminary data.</text>
</comment>
<dbReference type="STRING" id="6832.A0A553P1D6"/>
<protein>
    <submittedName>
        <fullName evidence="2">Uncharacterized protein</fullName>
    </submittedName>
</protein>
<reference evidence="2 3" key="1">
    <citation type="journal article" date="2018" name="Nat. Ecol. Evol.">
        <title>Genomic signatures of mitonuclear coevolution across populations of Tigriopus californicus.</title>
        <authorList>
            <person name="Barreto F.S."/>
            <person name="Watson E.T."/>
            <person name="Lima T.G."/>
            <person name="Willett C.S."/>
            <person name="Edmands S."/>
            <person name="Li W."/>
            <person name="Burton R.S."/>
        </authorList>
    </citation>
    <scope>NUCLEOTIDE SEQUENCE [LARGE SCALE GENOMIC DNA]</scope>
    <source>
        <strain evidence="2 3">San Diego</strain>
    </source>
</reference>
<organism evidence="2 3">
    <name type="scientific">Tigriopus californicus</name>
    <name type="common">Marine copepod</name>
    <dbReference type="NCBI Taxonomy" id="6832"/>
    <lineage>
        <taxon>Eukaryota</taxon>
        <taxon>Metazoa</taxon>
        <taxon>Ecdysozoa</taxon>
        <taxon>Arthropoda</taxon>
        <taxon>Crustacea</taxon>
        <taxon>Multicrustacea</taxon>
        <taxon>Hexanauplia</taxon>
        <taxon>Copepoda</taxon>
        <taxon>Harpacticoida</taxon>
        <taxon>Harpacticidae</taxon>
        <taxon>Tigriopus</taxon>
    </lineage>
</organism>
<gene>
    <name evidence="2" type="ORF">TCAL_12613</name>
</gene>
<accession>A0A553P1D6</accession>
<dbReference type="Pfam" id="PF12640">
    <property type="entry name" value="UPF0489"/>
    <property type="match status" value="1"/>
</dbReference>
<dbReference type="AlphaFoldDB" id="A0A553P1D6"/>
<dbReference type="InterPro" id="IPR024131">
    <property type="entry name" value="UPF0489"/>
</dbReference>
<dbReference type="Proteomes" id="UP000318571">
    <property type="component" value="Chromosome 7"/>
</dbReference>
<evidence type="ECO:0000313" key="3">
    <source>
        <dbReference type="Proteomes" id="UP000318571"/>
    </source>
</evidence>
<dbReference type="EMBL" id="VCGU01000008">
    <property type="protein sequence ID" value="TRY71495.1"/>
    <property type="molecule type" value="Genomic_DNA"/>
</dbReference>
<comment type="similarity">
    <text evidence="1">Belongs to the UPF0489 family.</text>
</comment>
<sequence length="372" mass="42558">MGRRGSPLALAAHIEEDHHDVLWPLLSAIGAKRLPFTGHILVHLDSHPDLLLPRSLTAEACRDKRQLLQQVSIENWILPCAFLGVINRIVWVRPPWSDQIPSGRYQFHVGREQATGNLRLTALESYFLSEALTVPLADLTEPQLVDLLVVELNGREEHRIMDFVGPPDEYSLLLDVDLDFFSTTNPFLGLYERAQLYPRLRQLYHFDSVPSLATGYERLRLGLESSQRRDRLLDRLEDVFKHLQVHRSLSGYIGPGEVYLDVVSELFQSLTDHYSDEDIDWDLVHCAGCTCDDSELPHHISTDLEIDGLLEHVENLLGRLPRPNMVTVARSSRDEFCPPHQVESIQSKLVSLLERLYADIDVRFDYKDDEST</sequence>
<evidence type="ECO:0000256" key="1">
    <source>
        <dbReference type="ARBA" id="ARBA00007099"/>
    </source>
</evidence>
<proteinExistence type="inferred from homology"/>
<dbReference type="PANTHER" id="PTHR13225:SF3">
    <property type="entry name" value="UPF0489 PROTEIN C5ORF22"/>
    <property type="match status" value="1"/>
</dbReference>
<keyword evidence="3" id="KW-1185">Reference proteome</keyword>